<evidence type="ECO:0000313" key="2">
    <source>
        <dbReference type="Proteomes" id="UP000003448"/>
    </source>
</evidence>
<accession>I0L608</accession>
<gene>
    <name evidence="1" type="ORF">MILUP08_44173</name>
</gene>
<dbReference type="AlphaFoldDB" id="I0L608"/>
<keyword evidence="2" id="KW-1185">Reference proteome</keyword>
<protein>
    <submittedName>
        <fullName evidence="1">Uncharacterized protein</fullName>
    </submittedName>
</protein>
<organism evidence="1 2">
    <name type="scientific">Micromonospora lupini str. Lupac 08</name>
    <dbReference type="NCBI Taxonomy" id="1150864"/>
    <lineage>
        <taxon>Bacteria</taxon>
        <taxon>Bacillati</taxon>
        <taxon>Actinomycetota</taxon>
        <taxon>Actinomycetes</taxon>
        <taxon>Micromonosporales</taxon>
        <taxon>Micromonosporaceae</taxon>
        <taxon>Micromonospora</taxon>
    </lineage>
</organism>
<proteinExistence type="predicted"/>
<dbReference type="Proteomes" id="UP000003448">
    <property type="component" value="Unassembled WGS sequence"/>
</dbReference>
<sequence>MHDASVLDGLAELTGVRMLWFADYYDGPLDGLAVFEGREYWFIAVADDRGVPVDQERRCYVLHAISDEQAQAEWADHRDFVVVVGGPGCVNTPACARGPGDADAAAAWHRDHPWDTRPDHASATAIGWFRG</sequence>
<dbReference type="EMBL" id="CAIE01000032">
    <property type="protein sequence ID" value="CCH19255.1"/>
    <property type="molecule type" value="Genomic_DNA"/>
</dbReference>
<name>I0L608_9ACTN</name>
<reference evidence="2" key="1">
    <citation type="journal article" date="2012" name="J. Bacteriol.">
        <title>Genome Sequence of Micromonospora lupini Lupac 08, Isolated from Root Nodules of Lupinus angustifolius.</title>
        <authorList>
            <person name="Alonso-Vega P."/>
            <person name="Normand P."/>
            <person name="Bacigalupe R."/>
            <person name="Pujic P."/>
            <person name="Lajus A."/>
            <person name="Vallenet D."/>
            <person name="Carro L."/>
            <person name="Coll P."/>
            <person name="Trujillo M.E."/>
        </authorList>
    </citation>
    <scope>NUCLEOTIDE SEQUENCE [LARGE SCALE GENOMIC DNA]</scope>
    <source>
        <strain evidence="2">Lupac 08</strain>
    </source>
</reference>
<comment type="caution">
    <text evidence="1">The sequence shown here is derived from an EMBL/GenBank/DDBJ whole genome shotgun (WGS) entry which is preliminary data.</text>
</comment>
<evidence type="ECO:0000313" key="1">
    <source>
        <dbReference type="EMBL" id="CCH19255.1"/>
    </source>
</evidence>
<dbReference type="STRING" id="1150864.MILUP08_44173"/>